<protein>
    <submittedName>
        <fullName evidence="1">Uncharacterized protein</fullName>
    </submittedName>
</protein>
<gene>
    <name evidence="1" type="ORF">HS088_TW13G01185</name>
</gene>
<dbReference type="InParanoid" id="A0A7J7CWH1"/>
<comment type="caution">
    <text evidence="1">The sequence shown here is derived from an EMBL/GenBank/DDBJ whole genome shotgun (WGS) entry which is preliminary data.</text>
</comment>
<accession>A0A7J7CWH1</accession>
<keyword evidence="2" id="KW-1185">Reference proteome</keyword>
<evidence type="ECO:0000313" key="2">
    <source>
        <dbReference type="Proteomes" id="UP000593562"/>
    </source>
</evidence>
<reference evidence="1 2" key="1">
    <citation type="journal article" date="2020" name="Nat. Commun.">
        <title>Genome of Tripterygium wilfordii and identification of cytochrome P450 involved in triptolide biosynthesis.</title>
        <authorList>
            <person name="Tu L."/>
            <person name="Su P."/>
            <person name="Zhang Z."/>
            <person name="Gao L."/>
            <person name="Wang J."/>
            <person name="Hu T."/>
            <person name="Zhou J."/>
            <person name="Zhang Y."/>
            <person name="Zhao Y."/>
            <person name="Liu Y."/>
            <person name="Song Y."/>
            <person name="Tong Y."/>
            <person name="Lu Y."/>
            <person name="Yang J."/>
            <person name="Xu C."/>
            <person name="Jia M."/>
            <person name="Peters R.J."/>
            <person name="Huang L."/>
            <person name="Gao W."/>
        </authorList>
    </citation>
    <scope>NUCLEOTIDE SEQUENCE [LARGE SCALE GENOMIC DNA]</scope>
    <source>
        <strain evidence="2">cv. XIE 37</strain>
        <tissue evidence="1">Leaf</tissue>
    </source>
</reference>
<evidence type="ECO:0000313" key="1">
    <source>
        <dbReference type="EMBL" id="KAF5738289.1"/>
    </source>
</evidence>
<sequence length="78" mass="8655">MVGRMGLPEELRVEGLELSGVVRVVSDRNELMRYTGDLTRAGSEAEKAYRGVLGISKSVMNKLLKVFRQSVLPSTLLF</sequence>
<proteinExistence type="predicted"/>
<dbReference type="Proteomes" id="UP000593562">
    <property type="component" value="Unassembled WGS sequence"/>
</dbReference>
<dbReference type="AlphaFoldDB" id="A0A7J7CWH1"/>
<name>A0A7J7CWH1_TRIWF</name>
<organism evidence="1 2">
    <name type="scientific">Tripterygium wilfordii</name>
    <name type="common">Thunder God vine</name>
    <dbReference type="NCBI Taxonomy" id="458696"/>
    <lineage>
        <taxon>Eukaryota</taxon>
        <taxon>Viridiplantae</taxon>
        <taxon>Streptophyta</taxon>
        <taxon>Embryophyta</taxon>
        <taxon>Tracheophyta</taxon>
        <taxon>Spermatophyta</taxon>
        <taxon>Magnoliopsida</taxon>
        <taxon>eudicotyledons</taxon>
        <taxon>Gunneridae</taxon>
        <taxon>Pentapetalae</taxon>
        <taxon>rosids</taxon>
        <taxon>fabids</taxon>
        <taxon>Celastrales</taxon>
        <taxon>Celastraceae</taxon>
        <taxon>Tripterygium</taxon>
    </lineage>
</organism>
<dbReference type="EMBL" id="JAAARO010000013">
    <property type="protein sequence ID" value="KAF5738289.1"/>
    <property type="molecule type" value="Genomic_DNA"/>
</dbReference>